<proteinExistence type="predicted"/>
<dbReference type="SUPFAM" id="SSF55073">
    <property type="entry name" value="Nucleotide cyclase"/>
    <property type="match status" value="1"/>
</dbReference>
<dbReference type="InterPro" id="IPR035919">
    <property type="entry name" value="EAL_sf"/>
</dbReference>
<sequence>MELSFEFSIDSSEKFPIVRRLETEAFFSKLLSLIEGSKGLSLEQFKKELSKLLNSLWLVEEESFFVSESIEGEIEKVNLCKLSFKKRGNSLEVEIKFELVVGGNSLEFRGVFITSKYLNGDLLFKALKEGNEADFVKELISQGEKFAVLVVDIQDFSKINDVFGIVNGDKILNDVLRRLKHKFEGEKCKVFRSYSDKFILVCKDGRKDILNFVEEVLSVFNHPFEVKGEKVYLSVNVGVAFFPEHGRNVISKAEIAQREALKRKRPFLIFSAELDVPNKVIEILTKVKDDLNEGRIEVIFQPKVELQTFKIVGAEALMRCSVPPADAIPVIVEYSLMYDVGRKILEKSFYYTKLLEEKGFGVPISVNISYVQLADRQFVRFVKKLLKKFSLEGNRFIFEITESEASLDDECIVETISQLRKMGIGISIDDFGMGYSSLSRLKLLKACELKIDRAFIKDVDKDPEILGIVKFAVDVASLLSMRTVAEGIERKDQVPILRRVGCSEGQGFLFSPPVEFREFVELLKKGYLRPKGVK</sequence>
<dbReference type="NCBIfam" id="TIGR00254">
    <property type="entry name" value="GGDEF"/>
    <property type="match status" value="1"/>
</dbReference>
<accession>A0A420W5J1</accession>
<evidence type="ECO:0000259" key="2">
    <source>
        <dbReference type="PROSITE" id="PS50887"/>
    </source>
</evidence>
<dbReference type="PROSITE" id="PS50887">
    <property type="entry name" value="GGDEF"/>
    <property type="match status" value="1"/>
</dbReference>
<gene>
    <name evidence="3" type="ORF">C7457_1587</name>
</gene>
<dbReference type="Gene3D" id="3.20.20.450">
    <property type="entry name" value="EAL domain"/>
    <property type="match status" value="1"/>
</dbReference>
<organism evidence="3 4">
    <name type="scientific">Thermovibrio guaymasensis</name>
    <dbReference type="NCBI Taxonomy" id="240167"/>
    <lineage>
        <taxon>Bacteria</taxon>
        <taxon>Pseudomonadati</taxon>
        <taxon>Aquificota</taxon>
        <taxon>Aquificia</taxon>
        <taxon>Desulfurobacteriales</taxon>
        <taxon>Desulfurobacteriaceae</taxon>
        <taxon>Thermovibrio</taxon>
    </lineage>
</organism>
<dbReference type="RefSeq" id="WP_121171786.1">
    <property type="nucleotide sequence ID" value="NZ_RBIE01000005.1"/>
</dbReference>
<dbReference type="GO" id="GO:0071111">
    <property type="term" value="F:cyclic-guanylate-specific phosphodiesterase activity"/>
    <property type="evidence" value="ECO:0007669"/>
    <property type="project" value="InterPro"/>
</dbReference>
<dbReference type="AlphaFoldDB" id="A0A420W5J1"/>
<dbReference type="PANTHER" id="PTHR33121:SF70">
    <property type="entry name" value="SIGNALING PROTEIN YKOW"/>
    <property type="match status" value="1"/>
</dbReference>
<evidence type="ECO:0000259" key="1">
    <source>
        <dbReference type="PROSITE" id="PS50883"/>
    </source>
</evidence>
<dbReference type="CDD" id="cd01949">
    <property type="entry name" value="GGDEF"/>
    <property type="match status" value="1"/>
</dbReference>
<evidence type="ECO:0000313" key="3">
    <source>
        <dbReference type="EMBL" id="RKQ60330.1"/>
    </source>
</evidence>
<dbReference type="OrthoDB" id="9762141at2"/>
<dbReference type="CDD" id="cd01948">
    <property type="entry name" value="EAL"/>
    <property type="match status" value="1"/>
</dbReference>
<dbReference type="InterPro" id="IPR000160">
    <property type="entry name" value="GGDEF_dom"/>
</dbReference>
<dbReference type="Pfam" id="PF00563">
    <property type="entry name" value="EAL"/>
    <property type="match status" value="1"/>
</dbReference>
<dbReference type="Pfam" id="PF00990">
    <property type="entry name" value="GGDEF"/>
    <property type="match status" value="1"/>
</dbReference>
<comment type="caution">
    <text evidence="3">The sequence shown here is derived from an EMBL/GenBank/DDBJ whole genome shotgun (WGS) entry which is preliminary data.</text>
</comment>
<feature type="domain" description="EAL" evidence="1">
    <location>
        <begin position="280"/>
        <end position="527"/>
    </location>
</feature>
<keyword evidence="4" id="KW-1185">Reference proteome</keyword>
<dbReference type="PANTHER" id="PTHR33121">
    <property type="entry name" value="CYCLIC DI-GMP PHOSPHODIESTERASE PDEF"/>
    <property type="match status" value="1"/>
</dbReference>
<feature type="domain" description="GGDEF" evidence="2">
    <location>
        <begin position="144"/>
        <end position="272"/>
    </location>
</feature>
<dbReference type="SMART" id="SM00267">
    <property type="entry name" value="GGDEF"/>
    <property type="match status" value="1"/>
</dbReference>
<dbReference type="PROSITE" id="PS50883">
    <property type="entry name" value="EAL"/>
    <property type="match status" value="1"/>
</dbReference>
<reference evidence="3 4" key="1">
    <citation type="submission" date="2018-10" db="EMBL/GenBank/DDBJ databases">
        <title>Genomic Encyclopedia of Type Strains, Phase IV (KMG-IV): sequencing the most valuable type-strain genomes for metagenomic binning, comparative biology and taxonomic classification.</title>
        <authorList>
            <person name="Goeker M."/>
        </authorList>
    </citation>
    <scope>NUCLEOTIDE SEQUENCE [LARGE SCALE GENOMIC DNA]</scope>
    <source>
        <strain evidence="3 4">DSM 15521</strain>
    </source>
</reference>
<dbReference type="InterPro" id="IPR029787">
    <property type="entry name" value="Nucleotide_cyclase"/>
</dbReference>
<protein>
    <submittedName>
        <fullName evidence="3">Diguanylate cyclase (GGDEF)-like protein</fullName>
    </submittedName>
</protein>
<name>A0A420W5J1_9BACT</name>
<dbReference type="SMART" id="SM00052">
    <property type="entry name" value="EAL"/>
    <property type="match status" value="1"/>
</dbReference>
<dbReference type="InterPro" id="IPR001633">
    <property type="entry name" value="EAL_dom"/>
</dbReference>
<dbReference type="InterPro" id="IPR043128">
    <property type="entry name" value="Rev_trsase/Diguanyl_cyclase"/>
</dbReference>
<dbReference type="Proteomes" id="UP000280881">
    <property type="component" value="Unassembled WGS sequence"/>
</dbReference>
<evidence type="ECO:0000313" key="4">
    <source>
        <dbReference type="Proteomes" id="UP000280881"/>
    </source>
</evidence>
<dbReference type="InterPro" id="IPR050706">
    <property type="entry name" value="Cyclic-di-GMP_PDE-like"/>
</dbReference>
<dbReference type="Gene3D" id="3.30.70.270">
    <property type="match status" value="1"/>
</dbReference>
<dbReference type="SUPFAM" id="SSF141868">
    <property type="entry name" value="EAL domain-like"/>
    <property type="match status" value="1"/>
</dbReference>
<dbReference type="EMBL" id="RBIE01000005">
    <property type="protein sequence ID" value="RKQ60330.1"/>
    <property type="molecule type" value="Genomic_DNA"/>
</dbReference>